<evidence type="ECO:0000313" key="1">
    <source>
        <dbReference type="EMBL" id="RKP40258.1"/>
    </source>
</evidence>
<protein>
    <recommendedName>
        <fullName evidence="3">FCP1 homology domain-containing protein</fullName>
    </recommendedName>
</protein>
<reference evidence="2" key="1">
    <citation type="journal article" date="2018" name="Nat. Microbiol.">
        <title>Leveraging single-cell genomics to expand the fungal tree of life.</title>
        <authorList>
            <person name="Ahrendt S.R."/>
            <person name="Quandt C.A."/>
            <person name="Ciobanu D."/>
            <person name="Clum A."/>
            <person name="Salamov A."/>
            <person name="Andreopoulos B."/>
            <person name="Cheng J.F."/>
            <person name="Woyke T."/>
            <person name="Pelin A."/>
            <person name="Henrissat B."/>
            <person name="Reynolds N.K."/>
            <person name="Benny G.L."/>
            <person name="Smith M.E."/>
            <person name="James T.Y."/>
            <person name="Grigoriev I.V."/>
        </authorList>
    </citation>
    <scope>NUCLEOTIDE SEQUENCE [LARGE SCALE GENOMIC DNA]</scope>
    <source>
        <strain evidence="2">RSA 468</strain>
    </source>
</reference>
<evidence type="ECO:0000313" key="2">
    <source>
        <dbReference type="Proteomes" id="UP000268162"/>
    </source>
</evidence>
<name>A0A4Q0A328_9FUNG</name>
<keyword evidence="2" id="KW-1185">Reference proteome</keyword>
<evidence type="ECO:0008006" key="3">
    <source>
        <dbReference type="Google" id="ProtNLM"/>
    </source>
</evidence>
<gene>
    <name evidence="1" type="ORF">BJ085DRAFT_32304</name>
</gene>
<accession>A0A4Q0A328</accession>
<organism evidence="1 2">
    <name type="scientific">Dimargaris cristalligena</name>
    <dbReference type="NCBI Taxonomy" id="215637"/>
    <lineage>
        <taxon>Eukaryota</taxon>
        <taxon>Fungi</taxon>
        <taxon>Fungi incertae sedis</taxon>
        <taxon>Zoopagomycota</taxon>
        <taxon>Kickxellomycotina</taxon>
        <taxon>Dimargaritomycetes</taxon>
        <taxon>Dimargaritales</taxon>
        <taxon>Dimargaritaceae</taxon>
        <taxon>Dimargaris</taxon>
    </lineage>
</organism>
<dbReference type="AlphaFoldDB" id="A0A4Q0A328"/>
<dbReference type="Gene3D" id="3.40.50.1000">
    <property type="entry name" value="HAD superfamily/HAD-like"/>
    <property type="match status" value="1"/>
</dbReference>
<sequence length="296" mass="33446">MPKKGSSTYARASYDSQPLVESLTDQLRAVHSEYRTLNWEHLQPVQLTEAQTYGSLRKPLLVVLNLSDTLYLAGKGPVAAAFRFRRYTRNLLELILKNCYLMVWNSESQANTDFVVHHLLGSTKTLLTTVWSEDNYPASARPVKLGTYKPRPKILSEIWRSLAPVEIPSTDNGGGGSAELAPVEPNGHPPADYTRADTLFEHPFQRAYDGQGHEIRWGPHNTVLIDSGEPQQFRHLSNCLLTRRLSQLPSATEDHELLFLTSYLGHLLGHMDRVAQQPDGVKRYLAENPWRAFFKA</sequence>
<dbReference type="EMBL" id="ML002216">
    <property type="protein sequence ID" value="RKP40258.1"/>
    <property type="molecule type" value="Genomic_DNA"/>
</dbReference>
<dbReference type="Proteomes" id="UP000268162">
    <property type="component" value="Unassembled WGS sequence"/>
</dbReference>
<dbReference type="SUPFAM" id="SSF56784">
    <property type="entry name" value="HAD-like"/>
    <property type="match status" value="1"/>
</dbReference>
<dbReference type="InterPro" id="IPR036412">
    <property type="entry name" value="HAD-like_sf"/>
</dbReference>
<dbReference type="InterPro" id="IPR023214">
    <property type="entry name" value="HAD_sf"/>
</dbReference>
<proteinExistence type="predicted"/>